<evidence type="ECO:0000313" key="1">
    <source>
        <dbReference type="EMBL" id="CAB3384136.1"/>
    </source>
</evidence>
<proteinExistence type="predicted"/>
<keyword evidence="2" id="KW-1185">Reference proteome</keyword>
<evidence type="ECO:0000313" key="2">
    <source>
        <dbReference type="Proteomes" id="UP000494165"/>
    </source>
</evidence>
<name>A0A8S1E1T2_9INSE</name>
<dbReference type="EMBL" id="CADEPI010000338">
    <property type="protein sequence ID" value="CAB3384136.1"/>
    <property type="molecule type" value="Genomic_DNA"/>
</dbReference>
<organism evidence="1 2">
    <name type="scientific">Cloeon dipterum</name>
    <dbReference type="NCBI Taxonomy" id="197152"/>
    <lineage>
        <taxon>Eukaryota</taxon>
        <taxon>Metazoa</taxon>
        <taxon>Ecdysozoa</taxon>
        <taxon>Arthropoda</taxon>
        <taxon>Hexapoda</taxon>
        <taxon>Insecta</taxon>
        <taxon>Pterygota</taxon>
        <taxon>Palaeoptera</taxon>
        <taxon>Ephemeroptera</taxon>
        <taxon>Pisciforma</taxon>
        <taxon>Baetidae</taxon>
        <taxon>Cloeon</taxon>
    </lineage>
</organism>
<protein>
    <submittedName>
        <fullName evidence="1">Uncharacterized protein</fullName>
    </submittedName>
</protein>
<dbReference type="Proteomes" id="UP000494165">
    <property type="component" value="Unassembled WGS sequence"/>
</dbReference>
<accession>A0A8S1E1T2</accession>
<gene>
    <name evidence="1" type="ORF">CLODIP_2_CD04543</name>
</gene>
<reference evidence="1 2" key="1">
    <citation type="submission" date="2020-04" db="EMBL/GenBank/DDBJ databases">
        <authorList>
            <person name="Alioto T."/>
            <person name="Alioto T."/>
            <person name="Gomez Garrido J."/>
        </authorList>
    </citation>
    <scope>NUCLEOTIDE SEQUENCE [LARGE SCALE GENOMIC DNA]</scope>
</reference>
<comment type="caution">
    <text evidence="1">The sequence shown here is derived from an EMBL/GenBank/DDBJ whole genome shotgun (WGS) entry which is preliminary data.</text>
</comment>
<dbReference type="AlphaFoldDB" id="A0A8S1E1T2"/>
<sequence length="194" mass="22453">MQAKVNAAYRIRDIAADFGAKLPANFSLDQFLALPEELIHKIVEKLMATRCASLRREAMEMKVLMLPVLRIYLATGPRKVDLTAFLSFCPKQMKYLYLKKSEFWISEKAADIEELSLLVCERFFASFFATADGELLQALRKLKHLKVLRIEEICDINLLDLIERLPKSSQLLEYLHFSLHQFDITLQDIISQKN</sequence>